<evidence type="ECO:0000313" key="1">
    <source>
        <dbReference type="EMBL" id="SFZ84329.1"/>
    </source>
</evidence>
<proteinExistence type="predicted"/>
<dbReference type="GeneID" id="47724156"/>
<dbReference type="Proteomes" id="UP000231564">
    <property type="component" value="Chromosome MARIT"/>
</dbReference>
<gene>
    <name evidence="1" type="ORF">MARIT_2697</name>
</gene>
<accession>A0A2H1ECC6</accession>
<dbReference type="EMBL" id="LT634361">
    <property type="protein sequence ID" value="SFZ84329.1"/>
    <property type="molecule type" value="Genomic_DNA"/>
</dbReference>
<sequence length="322" mass="37911">MGTIKNQLNKKSLNFLKKNSLIIENLDELIDNNSFNKSLKLYEEAQYKLTESVVEFLKYFANKKIRFKTRRGKDEIHFKTKRVLNVTNLKDWENTYRMKGTIPLGLVYSEYMTFFCDEKGLTYASFDYTVIFLGNSPIEGLNNILNDNILKKIDFDNRDRSLDKNTSFRVNFEKSDYKGKLYSFLTELGEIEVKSKNTSFKGESFFSIGGQILILLNENYIIENINFGLDLSHYDIVDDFPPIFIEEDNVFYNLKVIKEDIYDALSLNYTSEKRTIKDKNNKSFMVLLSNKDKYIGKYISENFIVFYNEYNYVTGFKIILKN</sequence>
<keyword evidence="2" id="KW-1185">Reference proteome</keyword>
<dbReference type="AlphaFoldDB" id="A0A2H1ECC6"/>
<evidence type="ECO:0000313" key="2">
    <source>
        <dbReference type="Proteomes" id="UP000231564"/>
    </source>
</evidence>
<dbReference type="KEGG" id="tmar:MARIT_2697"/>
<dbReference type="RefSeq" id="WP_100211722.1">
    <property type="nucleotide sequence ID" value="NZ_CP138495.1"/>
</dbReference>
<dbReference type="InterPro" id="IPR025850">
    <property type="entry name" value="SUKH-3"/>
</dbReference>
<name>A0A2H1ECC6_9FLAO</name>
<organism evidence="1 2">
    <name type="scientific">Tenacibaculum maritimum NCIMB 2154</name>
    <dbReference type="NCBI Taxonomy" id="1349785"/>
    <lineage>
        <taxon>Bacteria</taxon>
        <taxon>Pseudomonadati</taxon>
        <taxon>Bacteroidota</taxon>
        <taxon>Flavobacteriia</taxon>
        <taxon>Flavobacteriales</taxon>
        <taxon>Flavobacteriaceae</taxon>
        <taxon>Tenacibaculum</taxon>
    </lineage>
</organism>
<protein>
    <submittedName>
        <fullName evidence="1">Uncharacterized protein</fullName>
    </submittedName>
</protein>
<dbReference type="Pfam" id="PF14433">
    <property type="entry name" value="SUKH-3"/>
    <property type="match status" value="1"/>
</dbReference>
<reference evidence="1 2" key="1">
    <citation type="submission" date="2016-11" db="EMBL/GenBank/DDBJ databases">
        <authorList>
            <person name="Jaros S."/>
            <person name="Januszkiewicz K."/>
            <person name="Wedrychowicz H."/>
        </authorList>
    </citation>
    <scope>NUCLEOTIDE SEQUENCE [LARGE SCALE GENOMIC DNA]</scope>
    <source>
        <strain evidence="1">NCIMB 2154T</strain>
    </source>
</reference>